<dbReference type="AlphaFoldDB" id="A0A6J5ZWB5"/>
<dbReference type="EMBL" id="CAESAN010000091">
    <property type="protein sequence ID" value="CAB4345519.1"/>
    <property type="molecule type" value="Genomic_DNA"/>
</dbReference>
<dbReference type="InterPro" id="IPR037293">
    <property type="entry name" value="Gal_Oxidase_central_sf"/>
</dbReference>
<dbReference type="PANTHER" id="PTHR46344:SF27">
    <property type="entry name" value="KELCH REPEAT SUPERFAMILY PROTEIN"/>
    <property type="match status" value="1"/>
</dbReference>
<dbReference type="SUPFAM" id="SSF50965">
    <property type="entry name" value="Galactose oxidase, central domain"/>
    <property type="match status" value="2"/>
</dbReference>
<evidence type="ECO:0000256" key="2">
    <source>
        <dbReference type="ARBA" id="ARBA00022737"/>
    </source>
</evidence>
<dbReference type="SMART" id="SM00612">
    <property type="entry name" value="Kelch"/>
    <property type="match status" value="2"/>
</dbReference>
<dbReference type="PANTHER" id="PTHR46344">
    <property type="entry name" value="OS02G0202900 PROTEIN"/>
    <property type="match status" value="1"/>
</dbReference>
<dbReference type="Gene3D" id="2.120.10.80">
    <property type="entry name" value="Kelch-type beta propeller"/>
    <property type="match status" value="1"/>
</dbReference>
<sequence>MTASPALAGSFKRTGDLKVPRAEPMVVKLANGKVLVAGGATTGNIPTRTAEIYDPATGTFTLTGSMATARRLGAAVLLPSGNVLVVGGTDSGPTAELFNPADGTFRDVSSPMSGWRVWPLATLLDNGKVLVSHGCCGDSNGADLYDPASGATGTFTATAGQPSLNFTNSAGTATKLANGKVLLAGDWTGNPAGHDAQIYDPATDSFSATTGPMVASRAAPIAIRLSSGKVLIAGAEDASSATAETFDPATGLFTATTGNMSAARAEGYIAPLPDGRVLVAGGTDTWAGTPNASADIFDPATGTFTPTASMAVARRQLGVANPPVISGGRVLFAGGATAPETGPLLSSPTTTSELYIPDPPSNKFTLSRSRVSSSTLSAVITVEGPGVATQRGSFTRARSAQKLTACSTSRKITEAGDYTLTCKLTTAIRSARRRGAVSVSLTTTFKPTGGVARTVKRTVKLAKTR</sequence>
<organism evidence="3">
    <name type="scientific">freshwater metagenome</name>
    <dbReference type="NCBI Taxonomy" id="449393"/>
    <lineage>
        <taxon>unclassified sequences</taxon>
        <taxon>metagenomes</taxon>
        <taxon>ecological metagenomes</taxon>
    </lineage>
</organism>
<reference evidence="3" key="1">
    <citation type="submission" date="2020-05" db="EMBL/GenBank/DDBJ databases">
        <authorList>
            <person name="Chiriac C."/>
            <person name="Salcher M."/>
            <person name="Ghai R."/>
            <person name="Kavagutti S V."/>
        </authorList>
    </citation>
    <scope>NUCLEOTIDE SEQUENCE</scope>
</reference>
<protein>
    <submittedName>
        <fullName evidence="3">Unannotated protein</fullName>
    </submittedName>
</protein>
<dbReference type="InterPro" id="IPR006652">
    <property type="entry name" value="Kelch_1"/>
</dbReference>
<dbReference type="Pfam" id="PF01344">
    <property type="entry name" value="Kelch_1"/>
    <property type="match status" value="1"/>
</dbReference>
<evidence type="ECO:0000313" key="3">
    <source>
        <dbReference type="EMBL" id="CAB4345519.1"/>
    </source>
</evidence>
<evidence type="ECO:0000256" key="1">
    <source>
        <dbReference type="ARBA" id="ARBA00022441"/>
    </source>
</evidence>
<dbReference type="Gene3D" id="2.130.10.80">
    <property type="entry name" value="Galactose oxidase/kelch, beta-propeller"/>
    <property type="match status" value="3"/>
</dbReference>
<keyword evidence="2" id="KW-0677">Repeat</keyword>
<gene>
    <name evidence="3" type="ORF">UFOPK3547_01111</name>
</gene>
<accession>A0A6J5ZWB5</accession>
<dbReference type="InterPro" id="IPR011043">
    <property type="entry name" value="Gal_Oxase/kelch_b-propeller"/>
</dbReference>
<keyword evidence="1" id="KW-0880">Kelch repeat</keyword>
<proteinExistence type="predicted"/>
<dbReference type="InterPro" id="IPR015915">
    <property type="entry name" value="Kelch-typ_b-propeller"/>
</dbReference>
<name>A0A6J5ZWB5_9ZZZZ</name>